<feature type="domain" description="Leucine-rich repeat-containing N-terminal plant-type" evidence="13">
    <location>
        <begin position="29"/>
        <end position="77"/>
    </location>
</feature>
<evidence type="ECO:0000256" key="7">
    <source>
        <dbReference type="ARBA" id="ARBA00022737"/>
    </source>
</evidence>
<comment type="subcellular location">
    <subcellularLocation>
        <location evidence="1">Cell membrane</location>
        <topology evidence="1">Single-pass type I membrane protein</topology>
    </subcellularLocation>
</comment>
<dbReference type="SUPFAM" id="SSF52047">
    <property type="entry name" value="RNI-like"/>
    <property type="match status" value="2"/>
</dbReference>
<dbReference type="InterPro" id="IPR001611">
    <property type="entry name" value="Leu-rich_rpt"/>
</dbReference>
<keyword evidence="3" id="KW-1003">Cell membrane</keyword>
<dbReference type="InterPro" id="IPR055414">
    <property type="entry name" value="LRR_R13L4/SHOC2-like"/>
</dbReference>
<dbReference type="InterPro" id="IPR003591">
    <property type="entry name" value="Leu-rich_rpt_typical-subtyp"/>
</dbReference>
<evidence type="ECO:0000256" key="11">
    <source>
        <dbReference type="SAM" id="Phobius"/>
    </source>
</evidence>
<dbReference type="FunFam" id="3.80.10.10:FF:000111">
    <property type="entry name" value="LRR receptor-like serine/threonine-protein kinase ERECTA"/>
    <property type="match status" value="2"/>
</dbReference>
<proteinExistence type="inferred from homology"/>
<protein>
    <recommendedName>
        <fullName evidence="17">Leucine-rich repeat-containing N-terminal plant-type domain-containing protein</fullName>
    </recommendedName>
</protein>
<evidence type="ECO:0000256" key="2">
    <source>
        <dbReference type="ARBA" id="ARBA00009592"/>
    </source>
</evidence>
<dbReference type="PANTHER" id="PTHR48061">
    <property type="entry name" value="LEUCINE-RICH REPEAT RECEPTOR PROTEIN KINASE EMS1-LIKE-RELATED"/>
    <property type="match status" value="1"/>
</dbReference>
<accession>A0AAF1A0R0</accession>
<reference evidence="15" key="1">
    <citation type="submission" date="2023-08" db="EMBL/GenBank/DDBJ databases">
        <title>A de novo genome assembly of Solanum verrucosum Schlechtendal, a Mexican diploid species geographically isolated from the other diploid A-genome species in potato relatives.</title>
        <authorList>
            <person name="Hosaka K."/>
        </authorList>
    </citation>
    <scope>NUCLEOTIDE SEQUENCE</scope>
    <source>
        <tissue evidence="15">Young leaves</tissue>
    </source>
</reference>
<keyword evidence="6 12" id="KW-0732">Signal</keyword>
<dbReference type="EMBL" id="CP133623">
    <property type="protein sequence ID" value="WMV56538.1"/>
    <property type="molecule type" value="Genomic_DNA"/>
</dbReference>
<evidence type="ECO:0000256" key="10">
    <source>
        <dbReference type="ARBA" id="ARBA00023180"/>
    </source>
</evidence>
<dbReference type="PANTHER" id="PTHR48061:SF12">
    <property type="entry name" value="DISEASE RESISTANCE LIKE PROTEIN"/>
    <property type="match status" value="1"/>
</dbReference>
<feature type="domain" description="Disease resistance R13L4/SHOC-2-like LRR" evidence="14">
    <location>
        <begin position="1123"/>
        <end position="1373"/>
    </location>
</feature>
<dbReference type="Pfam" id="PF13855">
    <property type="entry name" value="LRR_8"/>
    <property type="match status" value="2"/>
</dbReference>
<organism evidence="15 16">
    <name type="scientific">Solanum verrucosum</name>
    <dbReference type="NCBI Taxonomy" id="315347"/>
    <lineage>
        <taxon>Eukaryota</taxon>
        <taxon>Viridiplantae</taxon>
        <taxon>Streptophyta</taxon>
        <taxon>Embryophyta</taxon>
        <taxon>Tracheophyta</taxon>
        <taxon>Spermatophyta</taxon>
        <taxon>Magnoliopsida</taxon>
        <taxon>eudicotyledons</taxon>
        <taxon>Gunneridae</taxon>
        <taxon>Pentapetalae</taxon>
        <taxon>asterids</taxon>
        <taxon>lamiids</taxon>
        <taxon>Solanales</taxon>
        <taxon>Solanaceae</taxon>
        <taxon>Solanoideae</taxon>
        <taxon>Solaneae</taxon>
        <taxon>Solanum</taxon>
    </lineage>
</organism>
<keyword evidence="5 11" id="KW-0812">Transmembrane</keyword>
<dbReference type="SMART" id="SM00369">
    <property type="entry name" value="LRR_TYP"/>
    <property type="match status" value="23"/>
</dbReference>
<keyword evidence="4" id="KW-0433">Leucine-rich repeat</keyword>
<feature type="signal peptide" evidence="12">
    <location>
        <begin position="1"/>
        <end position="22"/>
    </location>
</feature>
<dbReference type="SUPFAM" id="SSF52058">
    <property type="entry name" value="L domain-like"/>
    <property type="match status" value="4"/>
</dbReference>
<dbReference type="GO" id="GO:0050832">
    <property type="term" value="P:defense response to fungus"/>
    <property type="evidence" value="ECO:0007669"/>
    <property type="project" value="UniProtKB-ARBA"/>
</dbReference>
<evidence type="ECO:0000256" key="12">
    <source>
        <dbReference type="SAM" id="SignalP"/>
    </source>
</evidence>
<evidence type="ECO:0000313" key="15">
    <source>
        <dbReference type="EMBL" id="WMV56538.1"/>
    </source>
</evidence>
<keyword evidence="16" id="KW-1185">Reference proteome</keyword>
<dbReference type="GO" id="GO:0005886">
    <property type="term" value="C:plasma membrane"/>
    <property type="evidence" value="ECO:0007669"/>
    <property type="project" value="UniProtKB-SubCell"/>
</dbReference>
<evidence type="ECO:0000256" key="9">
    <source>
        <dbReference type="ARBA" id="ARBA00023136"/>
    </source>
</evidence>
<keyword evidence="7" id="KW-0677">Repeat</keyword>
<dbReference type="GO" id="GO:0009791">
    <property type="term" value="P:post-embryonic development"/>
    <property type="evidence" value="ECO:0007669"/>
    <property type="project" value="UniProtKB-ARBA"/>
</dbReference>
<sequence length="1615" mass="180800">MVYRQFSFLFFFCFCLLSFSSSIPHRCHEDESISLLKFKKTLTVDPSSDRCISYSYPNMSSWNKSKDCCSWDRVICDEMTGHVIELDLGCSRLVGKIDSNSSLFRLSHLQRLDLSWNNFLNSHIFPEFGRFSSLTHLNLTNSFFSGQIPSEISHLSKLQSLHLSDLRVGPHNFKLLLQNLTQLRELDLTYVDIYSTIPLNFSSHFITLGLEDTGLYGIIPESIFHLPNLETLDLSSNYQLSGYFPKTKWNSSASLVGLDLSGVNFSCNLPESLGYLTSVHSLSLGNCNLRGPIPESISNLTRIESLYLDGNSLNGTIPSGMFSLPSLSYLSLGSNQFSGQLEDFKSNTLVWIQLQGNRLQGHLPKSIQNLVNLKYLDLSFNNFSGSVDVSLFSDLKQLSYLSLSYNSISLTNEKEVKSSLPESLEYLRLAACDVKELEFLRSAKKLSDLDLSNNKVQGRVPDWAWSTWNFSVSNLNLSHNMLTSMDSIPLQSGYIIDMRSNFLKGSLPIPGNSTAFFFTSENNLSGEIPSSICNLKSVQLLDLARNNLMGAIPQCLGNISSLQVLDMHHNNLSGTLSTAFGIVSELRSLNLHGNELEGKIPRSLANCEALQVLDLGDNHLNDTFPMWLGTLPYLQVLSLRSNKLHGSIRTSSIENMFPQLRLIDLSYNAFSGNLPTSVFQHLKAMRTIDQSLKAPRSSYIESYYQDSITIATKGMDREIVRILYLYTALDLSSNKFRGKIPSILGDLVALHVLSLSHNGLQGQIPSSLRNLSSIESLDLSVNQLSGKIPQQLASLTSLAFLNLSYNHLQGCIPQGPQFHTFENNSYEGNDGLRGFPISKGCGNDQVSETNYTESALDHDQESNSEFLSDFWKGALMGYGSGLCIGLSIIYIMISTGNLKWLARIIEEMEQRIITRRRKKQRVTFASTEETTSLLKWKSTFKNQNNSLLASWRPSSNACRDWLTYLHLYENQLSGSIPEEIGKLVNLVQVFLDSNQLTGHIPAEIGKLVNLVKVYLDENQLTGHFPAEIGKMKSLQELSLSRNNLSDLIPKTICDLTELELLYLYRNQLFGPIPSELGNLKNLTDLELSNNHLSGSIPSELGNLKNLNDLRLSNNQLFGPIPIELGNLKNLNYLLLSNNQLSGSIPSSFGNLRNLQVLSLNDNNLIEEIPSSICNLASLATLYLSRNNLKGNILKCLGNISALQYVMMSHNNLSGELHPSICNLTSLQILDLGRNNLKGAIPQCFGNMSRHLEVLDMQHNNLSGTLPTTFRAGTLRSFNLHGNKLKGKIPKSLANCKEMQVLDLGDNHLNDTFPMWLGTLPELRVLSLRSNKLHGPLRTLGSENMFLELQILDLSCNAFSENLRTRLFRHLKAMRTTDQSMEALNFGFHRYYLDSVDVVTKGLELEVMRILSLYNVIDLSNNKFEGQIPCVLGDLIALRVLNLSHNRFQGHIPPTLGNLSLVESLDLSFAQLSGEIPEQISSLTALEFLNLSHNNLEGCIPRGPQFATFQNNSYKDNDGLRGFPLSKDCGNYDGVLETNDTIAVLDDQESNSGFPNDFWKATLMGYGSGLCIGLSIVYCMFSTGKARWLARTIEKLEHKIIIRRRKKQRCQRNYRR</sequence>
<evidence type="ECO:0000313" key="16">
    <source>
        <dbReference type="Proteomes" id="UP001234989"/>
    </source>
</evidence>
<dbReference type="SMART" id="SM00365">
    <property type="entry name" value="LRR_SD22"/>
    <property type="match status" value="10"/>
</dbReference>
<evidence type="ECO:0000256" key="5">
    <source>
        <dbReference type="ARBA" id="ARBA00022692"/>
    </source>
</evidence>
<comment type="similarity">
    <text evidence="2">Belongs to the RLP family.</text>
</comment>
<evidence type="ECO:0000259" key="13">
    <source>
        <dbReference type="Pfam" id="PF08263"/>
    </source>
</evidence>
<dbReference type="Gene3D" id="3.80.10.10">
    <property type="entry name" value="Ribonuclease Inhibitor"/>
    <property type="match status" value="6"/>
</dbReference>
<dbReference type="InterPro" id="IPR013210">
    <property type="entry name" value="LRR_N_plant-typ"/>
</dbReference>
<dbReference type="InterPro" id="IPR046956">
    <property type="entry name" value="RLP23-like"/>
</dbReference>
<dbReference type="InterPro" id="IPR032675">
    <property type="entry name" value="LRR_dom_sf"/>
</dbReference>
<dbReference type="Pfam" id="PF00560">
    <property type="entry name" value="LRR_1"/>
    <property type="match status" value="5"/>
</dbReference>
<dbReference type="Pfam" id="PF08263">
    <property type="entry name" value="LRRNT_2"/>
    <property type="match status" value="2"/>
</dbReference>
<dbReference type="Pfam" id="PF23598">
    <property type="entry name" value="LRR_14"/>
    <property type="match status" value="3"/>
</dbReference>
<dbReference type="FunFam" id="3.80.10.10:FF:000095">
    <property type="entry name" value="LRR receptor-like serine/threonine-protein kinase GSO1"/>
    <property type="match status" value="3"/>
</dbReference>
<feature type="chain" id="PRO_5042254294" description="Leucine-rich repeat-containing N-terminal plant-type domain-containing protein" evidence="12">
    <location>
        <begin position="23"/>
        <end position="1615"/>
    </location>
</feature>
<keyword evidence="8 11" id="KW-1133">Transmembrane helix</keyword>
<evidence type="ECO:0000256" key="6">
    <source>
        <dbReference type="ARBA" id="ARBA00022729"/>
    </source>
</evidence>
<dbReference type="FunFam" id="3.80.10.10:FF:000233">
    <property type="entry name" value="Leucine-rich repeat receptor-like protein kinase TDR"/>
    <property type="match status" value="1"/>
</dbReference>
<dbReference type="Proteomes" id="UP001234989">
    <property type="component" value="Chromosome 12"/>
</dbReference>
<gene>
    <name evidence="15" type="ORF">MTR67_049923</name>
</gene>
<keyword evidence="10" id="KW-0325">Glycoprotein</keyword>
<evidence type="ECO:0000256" key="1">
    <source>
        <dbReference type="ARBA" id="ARBA00004251"/>
    </source>
</evidence>
<evidence type="ECO:0000259" key="14">
    <source>
        <dbReference type="Pfam" id="PF23598"/>
    </source>
</evidence>
<keyword evidence="9 11" id="KW-0472">Membrane</keyword>
<dbReference type="PROSITE" id="PS51450">
    <property type="entry name" value="LRR"/>
    <property type="match status" value="2"/>
</dbReference>
<feature type="domain" description="Disease resistance R13L4/SHOC-2-like LRR" evidence="14">
    <location>
        <begin position="258"/>
        <end position="460"/>
    </location>
</feature>
<feature type="domain" description="Disease resistance R13L4/SHOC-2-like LRR" evidence="14">
    <location>
        <begin position="1023"/>
        <end position="1112"/>
    </location>
</feature>
<evidence type="ECO:0000256" key="8">
    <source>
        <dbReference type="ARBA" id="ARBA00022989"/>
    </source>
</evidence>
<evidence type="ECO:0008006" key="17">
    <source>
        <dbReference type="Google" id="ProtNLM"/>
    </source>
</evidence>
<feature type="transmembrane region" description="Helical" evidence="11">
    <location>
        <begin position="1557"/>
        <end position="1580"/>
    </location>
</feature>
<name>A0AAF1A0R0_SOLVR</name>
<feature type="domain" description="Leucine-rich repeat-containing N-terminal plant-type" evidence="13">
    <location>
        <begin position="928"/>
        <end position="961"/>
    </location>
</feature>
<evidence type="ECO:0000256" key="3">
    <source>
        <dbReference type="ARBA" id="ARBA00022475"/>
    </source>
</evidence>
<evidence type="ECO:0000256" key="4">
    <source>
        <dbReference type="ARBA" id="ARBA00022614"/>
    </source>
</evidence>